<organism evidence="2 3">
    <name type="scientific">Petrolisthes manimaculis</name>
    <dbReference type="NCBI Taxonomy" id="1843537"/>
    <lineage>
        <taxon>Eukaryota</taxon>
        <taxon>Metazoa</taxon>
        <taxon>Ecdysozoa</taxon>
        <taxon>Arthropoda</taxon>
        <taxon>Crustacea</taxon>
        <taxon>Multicrustacea</taxon>
        <taxon>Malacostraca</taxon>
        <taxon>Eumalacostraca</taxon>
        <taxon>Eucarida</taxon>
        <taxon>Decapoda</taxon>
        <taxon>Pleocyemata</taxon>
        <taxon>Anomura</taxon>
        <taxon>Galatheoidea</taxon>
        <taxon>Porcellanidae</taxon>
        <taxon>Petrolisthes</taxon>
    </lineage>
</organism>
<dbReference type="AlphaFoldDB" id="A0AAE1Q6Q1"/>
<evidence type="ECO:0000313" key="2">
    <source>
        <dbReference type="EMBL" id="KAK4321384.1"/>
    </source>
</evidence>
<evidence type="ECO:0000313" key="3">
    <source>
        <dbReference type="Proteomes" id="UP001292094"/>
    </source>
</evidence>
<protein>
    <submittedName>
        <fullName evidence="2">Uncharacterized protein</fullName>
    </submittedName>
</protein>
<dbReference type="Proteomes" id="UP001292094">
    <property type="component" value="Unassembled WGS sequence"/>
</dbReference>
<gene>
    <name evidence="2" type="ORF">Pmani_007808</name>
</gene>
<proteinExistence type="predicted"/>
<comment type="caution">
    <text evidence="2">The sequence shown here is derived from an EMBL/GenBank/DDBJ whole genome shotgun (WGS) entry which is preliminary data.</text>
</comment>
<sequence length="96" mass="10807">MKEERGARQKTKAGRAKMKDQTTSVCESECRGCIGILAGNWNDGGPVMMEWNCEPGMTKSSWNGGKMWNGGEGMARWKRDCEVPEKRWNGSKHLEL</sequence>
<keyword evidence="3" id="KW-1185">Reference proteome</keyword>
<name>A0AAE1Q6Q1_9EUCA</name>
<reference evidence="2" key="1">
    <citation type="submission" date="2023-11" db="EMBL/GenBank/DDBJ databases">
        <title>Genome assemblies of two species of porcelain crab, Petrolisthes cinctipes and Petrolisthes manimaculis (Anomura: Porcellanidae).</title>
        <authorList>
            <person name="Angst P."/>
        </authorList>
    </citation>
    <scope>NUCLEOTIDE SEQUENCE</scope>
    <source>
        <strain evidence="2">PB745_02</strain>
        <tissue evidence="2">Gill</tissue>
    </source>
</reference>
<feature type="region of interest" description="Disordered" evidence="1">
    <location>
        <begin position="1"/>
        <end position="21"/>
    </location>
</feature>
<evidence type="ECO:0000256" key="1">
    <source>
        <dbReference type="SAM" id="MobiDB-lite"/>
    </source>
</evidence>
<accession>A0AAE1Q6Q1</accession>
<dbReference type="EMBL" id="JAWZYT010000596">
    <property type="protein sequence ID" value="KAK4321384.1"/>
    <property type="molecule type" value="Genomic_DNA"/>
</dbReference>